<dbReference type="Proteomes" id="UP000179807">
    <property type="component" value="Unassembled WGS sequence"/>
</dbReference>
<reference evidence="4" key="1">
    <citation type="submission" date="2016-10" db="EMBL/GenBank/DDBJ databases">
        <authorList>
            <person name="Benchimol M."/>
            <person name="Almeida L.G."/>
            <person name="Vasconcelos A.T."/>
            <person name="Perreira-Neves A."/>
            <person name="Rosa I.A."/>
            <person name="Tasca T."/>
            <person name="Bogo M.R."/>
            <person name="de Souza W."/>
        </authorList>
    </citation>
    <scope>NUCLEOTIDE SEQUENCE [LARGE SCALE GENOMIC DNA]</scope>
    <source>
        <strain evidence="4">K</strain>
    </source>
</reference>
<dbReference type="SUPFAM" id="SSF53383">
    <property type="entry name" value="PLP-dependent transferases"/>
    <property type="match status" value="1"/>
</dbReference>
<dbReference type="InterPro" id="IPR015424">
    <property type="entry name" value="PyrdxlP-dep_Trfase"/>
</dbReference>
<dbReference type="Pfam" id="PF00266">
    <property type="entry name" value="Aminotran_5"/>
    <property type="match status" value="1"/>
</dbReference>
<dbReference type="InterPro" id="IPR000192">
    <property type="entry name" value="Aminotrans_V_dom"/>
</dbReference>
<evidence type="ECO:0000313" key="4">
    <source>
        <dbReference type="EMBL" id="OHS95073.1"/>
    </source>
</evidence>
<dbReference type="InterPro" id="IPR011037">
    <property type="entry name" value="Pyrv_Knase-like_insert_dom_sf"/>
</dbReference>
<dbReference type="Gene3D" id="3.90.1150.10">
    <property type="entry name" value="Aspartate Aminotransferase, domain 1"/>
    <property type="match status" value="1"/>
</dbReference>
<gene>
    <name evidence="4" type="ORF">TRFO_38743</name>
</gene>
<dbReference type="Pfam" id="PF03473">
    <property type="entry name" value="MOSC"/>
    <property type="match status" value="1"/>
</dbReference>
<dbReference type="PROSITE" id="PS51340">
    <property type="entry name" value="MOSC"/>
    <property type="match status" value="1"/>
</dbReference>
<dbReference type="VEuPathDB" id="TrichDB:TRFO_38743"/>
<proteinExistence type="predicted"/>
<dbReference type="OrthoDB" id="420046at2759"/>
<evidence type="ECO:0000313" key="5">
    <source>
        <dbReference type="Proteomes" id="UP000179807"/>
    </source>
</evidence>
<name>A0A1J4J8Q5_9EUKA</name>
<evidence type="ECO:0000256" key="2">
    <source>
        <dbReference type="SAM" id="MobiDB-lite"/>
    </source>
</evidence>
<dbReference type="Gene3D" id="3.40.640.10">
    <property type="entry name" value="Type I PLP-dependent aspartate aminotransferase-like (Major domain)"/>
    <property type="match status" value="1"/>
</dbReference>
<feature type="domain" description="MOSC" evidence="3">
    <location>
        <begin position="565"/>
        <end position="709"/>
    </location>
</feature>
<dbReference type="AlphaFoldDB" id="A0A1J4J8Q5"/>
<dbReference type="InterPro" id="IPR015422">
    <property type="entry name" value="PyrdxlP-dep_Trfase_small"/>
</dbReference>
<dbReference type="SUPFAM" id="SSF50800">
    <property type="entry name" value="PK beta-barrel domain-like"/>
    <property type="match status" value="1"/>
</dbReference>
<dbReference type="InterPro" id="IPR015421">
    <property type="entry name" value="PyrdxlP-dep_Trfase_major"/>
</dbReference>
<feature type="region of interest" description="Disordered" evidence="2">
    <location>
        <begin position="313"/>
        <end position="339"/>
    </location>
</feature>
<dbReference type="InterPro" id="IPR005302">
    <property type="entry name" value="MoCF_Sase_C"/>
</dbReference>
<organism evidence="4 5">
    <name type="scientific">Tritrichomonas foetus</name>
    <dbReference type="NCBI Taxonomy" id="1144522"/>
    <lineage>
        <taxon>Eukaryota</taxon>
        <taxon>Metamonada</taxon>
        <taxon>Parabasalia</taxon>
        <taxon>Tritrichomonadida</taxon>
        <taxon>Tritrichomonadidae</taxon>
        <taxon>Tritrichomonas</taxon>
    </lineage>
</organism>
<dbReference type="GO" id="GO:0003824">
    <property type="term" value="F:catalytic activity"/>
    <property type="evidence" value="ECO:0007669"/>
    <property type="project" value="InterPro"/>
</dbReference>
<keyword evidence="5" id="KW-1185">Reference proteome</keyword>
<dbReference type="GO" id="GO:0030170">
    <property type="term" value="F:pyridoxal phosphate binding"/>
    <property type="evidence" value="ECO:0007669"/>
    <property type="project" value="InterPro"/>
</dbReference>
<dbReference type="PANTHER" id="PTHR14237">
    <property type="entry name" value="MOLYBDOPTERIN COFACTOR SULFURASE MOSC"/>
    <property type="match status" value="1"/>
</dbReference>
<comment type="caution">
    <text evidence="4">The sequence shown here is derived from an EMBL/GenBank/DDBJ whole genome shotgun (WGS) entry which is preliminary data.</text>
</comment>
<dbReference type="EMBL" id="MLAK01001267">
    <property type="protein sequence ID" value="OHS95073.1"/>
    <property type="molecule type" value="Genomic_DNA"/>
</dbReference>
<dbReference type="GeneID" id="94846938"/>
<dbReference type="InterPro" id="IPR005303">
    <property type="entry name" value="MOCOS_middle"/>
</dbReference>
<protein>
    <submittedName>
        <fullName evidence="4">MOSC N-terminal beta barrel domain containing protein</fullName>
    </submittedName>
</protein>
<evidence type="ECO:0000256" key="1">
    <source>
        <dbReference type="ARBA" id="ARBA00023150"/>
    </source>
</evidence>
<keyword evidence="1" id="KW-0501">Molybdenum cofactor biosynthesis</keyword>
<dbReference type="Pfam" id="PF03476">
    <property type="entry name" value="MOSC_N"/>
    <property type="match status" value="1"/>
</dbReference>
<dbReference type="GO" id="GO:0030151">
    <property type="term" value="F:molybdenum ion binding"/>
    <property type="evidence" value="ECO:0007669"/>
    <property type="project" value="InterPro"/>
</dbReference>
<dbReference type="GO" id="GO:0006777">
    <property type="term" value="P:Mo-molybdopterin cofactor biosynthetic process"/>
    <property type="evidence" value="ECO:0007669"/>
    <property type="project" value="UniProtKB-KW"/>
</dbReference>
<dbReference type="RefSeq" id="XP_068348210.1">
    <property type="nucleotide sequence ID" value="XM_068512234.1"/>
</dbReference>
<sequence>MEDIVNTEFPQLKETLYLDYAGAMPTCRSQTEKLNKISQQCFANPHSSGQHSVPVSEMEDLRNIVCSHCSTNTGEYSVVFTQNATHAIQLFGSLFKWTPKTCFSYLFDNHNSIFGLRSVASKRGCHVECVYKIPEKVSTEQKDYDQHIFAFPMQSNFSGKKYPYKWISQHQKNGGFVIFDCAGATCPNLSKEKPDFVILSLLKLTGVHGGVFLIRRDREFLLEDPNPAGGTLIYSCARTGDFKLLPMIYQRLEMGTPSYIDLSLAIEGFRIREKLGNETEITNRILEISKYFEEKLTGLKHNNGKPLVKLAPERNSIQTKSQERKSNGGNSEEISSSDDECSFGGIFSFNLYSDKGILLSHYDIQFSFSVFQVVARFGGHCNPGAGFTALDWDPEEVKKIAYDNEQRGKCISNLCSISPRPLGTIRISFGASSTFNDADRIIKILSQQFLNGGPCPPIGSLIVPFHVSQMFVFPVLGCLGFEVKNWSVSNYGMKYDRVWKLVNPDGLTIPTTNCTRLMSLKASIEDDKYLVLNYRNEKEIKVLINNYHVNEQVPEKVKKEGEPYGPEVSEFLVQTIGRYLFLVKTKHREEGRMAFSAITKESLAELENDFDPLRFRVNLVLEGAPAFSEEGKVEKNLQIDGIKITKWRHRIICMTTSINPKDGKILLDPLKKLTEKRGRNGAVTFGVLFAVDCDGKTHQLQVGAQIRYST</sequence>
<evidence type="ECO:0000259" key="3">
    <source>
        <dbReference type="PROSITE" id="PS51340"/>
    </source>
</evidence>
<accession>A0A1J4J8Q5</accession>
<dbReference type="PANTHER" id="PTHR14237:SF80">
    <property type="entry name" value="MOLYBDENUM COFACTOR SULFURASE"/>
    <property type="match status" value="1"/>
</dbReference>
<dbReference type="SUPFAM" id="SSF141673">
    <property type="entry name" value="MOSC N-terminal domain-like"/>
    <property type="match status" value="1"/>
</dbReference>